<evidence type="ECO:0000256" key="5">
    <source>
        <dbReference type="PROSITE-ProRule" id="PRU01240"/>
    </source>
</evidence>
<evidence type="ECO:0000313" key="10">
    <source>
        <dbReference type="Proteomes" id="UP000233534"/>
    </source>
</evidence>
<dbReference type="GO" id="GO:0004553">
    <property type="term" value="F:hydrolase activity, hydrolyzing O-glycosyl compounds"/>
    <property type="evidence" value="ECO:0007669"/>
    <property type="project" value="InterPro"/>
</dbReference>
<evidence type="ECO:0000256" key="7">
    <source>
        <dbReference type="SAM" id="SignalP"/>
    </source>
</evidence>
<dbReference type="InterPro" id="IPR022398">
    <property type="entry name" value="Peptidase_S8_His-AS"/>
</dbReference>
<dbReference type="PROSITE" id="PS00136">
    <property type="entry name" value="SUBTILASE_ASP"/>
    <property type="match status" value="1"/>
</dbReference>
<dbReference type="PANTHER" id="PTHR43806">
    <property type="entry name" value="PEPTIDASE S8"/>
    <property type="match status" value="1"/>
</dbReference>
<dbReference type="Pfam" id="PF00404">
    <property type="entry name" value="Dockerin_1"/>
    <property type="match status" value="1"/>
</dbReference>
<dbReference type="InterPro" id="IPR023828">
    <property type="entry name" value="Peptidase_S8_Ser-AS"/>
</dbReference>
<dbReference type="GO" id="GO:0006508">
    <property type="term" value="P:proteolysis"/>
    <property type="evidence" value="ECO:0007669"/>
    <property type="project" value="UniProtKB-KW"/>
</dbReference>
<dbReference type="InterPro" id="IPR036852">
    <property type="entry name" value="Peptidase_S8/S53_dom_sf"/>
</dbReference>
<organism evidence="9 10">
    <name type="scientific">Acetivibrio saccincola</name>
    <dbReference type="NCBI Taxonomy" id="1677857"/>
    <lineage>
        <taxon>Bacteria</taxon>
        <taxon>Bacillati</taxon>
        <taxon>Bacillota</taxon>
        <taxon>Clostridia</taxon>
        <taxon>Eubacteriales</taxon>
        <taxon>Oscillospiraceae</taxon>
        <taxon>Acetivibrio</taxon>
    </lineage>
</organism>
<keyword evidence="2 5" id="KW-0645">Protease</keyword>
<dbReference type="PROSITE" id="PS00448">
    <property type="entry name" value="CLOS_CELLULOSOME_RPT"/>
    <property type="match status" value="1"/>
</dbReference>
<evidence type="ECO:0000313" key="9">
    <source>
        <dbReference type="EMBL" id="AUG57483.1"/>
    </source>
</evidence>
<dbReference type="InterPro" id="IPR000209">
    <property type="entry name" value="Peptidase_S8/S53_dom"/>
</dbReference>
<dbReference type="Pfam" id="PF00082">
    <property type="entry name" value="Peptidase_S8"/>
    <property type="match status" value="1"/>
</dbReference>
<dbReference type="PROSITE" id="PS51766">
    <property type="entry name" value="DOCKERIN"/>
    <property type="match status" value="1"/>
</dbReference>
<name>A0A2K9EHR5_9FIRM</name>
<feature type="chain" id="PRO_5014713743" evidence="7">
    <location>
        <begin position="25"/>
        <end position="538"/>
    </location>
</feature>
<keyword evidence="10" id="KW-1185">Reference proteome</keyword>
<dbReference type="InterPro" id="IPR016134">
    <property type="entry name" value="Dockerin_dom"/>
</dbReference>
<evidence type="ECO:0000259" key="8">
    <source>
        <dbReference type="PROSITE" id="PS51766"/>
    </source>
</evidence>
<dbReference type="SUPFAM" id="SSF63446">
    <property type="entry name" value="Type I dockerin domain"/>
    <property type="match status" value="1"/>
</dbReference>
<dbReference type="EMBL" id="CP025197">
    <property type="protein sequence ID" value="AUG57483.1"/>
    <property type="molecule type" value="Genomic_DNA"/>
</dbReference>
<dbReference type="InterPro" id="IPR023827">
    <property type="entry name" value="Peptidase_S8_Asp-AS"/>
</dbReference>
<keyword evidence="3 5" id="KW-0378">Hydrolase</keyword>
<accession>A0A2K9EHR5</accession>
<dbReference type="InterPro" id="IPR018247">
    <property type="entry name" value="EF_Hand_1_Ca_BS"/>
</dbReference>
<sequence>MKPKRFIFFIIILVFLSSSLTLSANPEFDKNTRTRLIDHIEGQLVVCIEDRNVFSAQSTNNSIPDAISIMKLNGFNVVDSLDNDIYTHHHTQNYTFSIQNYDSHFNYDNLLNYDKSFKIQSYDGHFKEKILQNIGNVMLVEYPDKYQSIETAIKNLEKILTENHYNVKYIEPNYILKALAEDTTSMHSYQKWYLNMINIPDAWNISTGHEDVKIAVLDSGIDYNHESLKNLVNTDLAKTYIGNGIMDEGAHGTHVASVIASYGKISGVMKKATIIPIKVLNKDGLGSSYDIQKAILYASGINADVINMSFGGEFFSRGLNAACEFAFSNGSILVSATGNDNKDEVMYPAAYDTVIAVGAVDMNMNKADFSNYGDKIDIVAPGTFIYGAIPGNKYAHFSGTSSSAPQVSAVAGLIRSLDKDISPEDVRRILTETARDLGNKNYFGHGLLDAHAALLAVKNTDDTNPHSYTLGDVNRDGSINSADLTLISRYILEVIDDFPSIEGKNAADINNDGEINSFDYTLLQMHILEIIDIYSLKK</sequence>
<dbReference type="RefSeq" id="WP_101300874.1">
    <property type="nucleotide sequence ID" value="NZ_CP025197.1"/>
</dbReference>
<dbReference type="PANTHER" id="PTHR43806:SF11">
    <property type="entry name" value="CEREVISIN-RELATED"/>
    <property type="match status" value="1"/>
</dbReference>
<dbReference type="GO" id="GO:0004252">
    <property type="term" value="F:serine-type endopeptidase activity"/>
    <property type="evidence" value="ECO:0007669"/>
    <property type="project" value="UniProtKB-UniRule"/>
</dbReference>
<dbReference type="InterPro" id="IPR050131">
    <property type="entry name" value="Peptidase_S8_subtilisin-like"/>
</dbReference>
<dbReference type="InterPro" id="IPR036439">
    <property type="entry name" value="Dockerin_dom_sf"/>
</dbReference>
<feature type="signal peptide" evidence="7">
    <location>
        <begin position="1"/>
        <end position="24"/>
    </location>
</feature>
<dbReference type="Gene3D" id="3.40.50.200">
    <property type="entry name" value="Peptidase S8/S53 domain"/>
    <property type="match status" value="1"/>
</dbReference>
<dbReference type="AlphaFoldDB" id="A0A2K9EHR5"/>
<comment type="similarity">
    <text evidence="1 5 6">Belongs to the peptidase S8 family.</text>
</comment>
<protein>
    <submittedName>
        <fullName evidence="9">Thermophilic serine proteinase</fullName>
        <ecNumber evidence="9">3.4.21.-</ecNumber>
    </submittedName>
</protein>
<evidence type="ECO:0000256" key="6">
    <source>
        <dbReference type="RuleBase" id="RU003355"/>
    </source>
</evidence>
<evidence type="ECO:0000256" key="2">
    <source>
        <dbReference type="ARBA" id="ARBA00022670"/>
    </source>
</evidence>
<reference evidence="9 10" key="1">
    <citation type="submission" date="2017-12" db="EMBL/GenBank/DDBJ databases">
        <title>Complete genome sequence of Herbivorax saccincola GGR1, a novel Cellulosome-producing hydrolytic bacterium in a thermophilic biogas plant, established by Illumina and Nanopore MinION sequencing.</title>
        <authorList>
            <person name="Pechtl A."/>
            <person name="Ruckert C."/>
            <person name="Koeck D.E."/>
            <person name="Maus I."/>
            <person name="Winkler A."/>
            <person name="Kalinowski J."/>
            <person name="Puhler A."/>
            <person name="Schwarz W.W."/>
            <person name="Zverlov V.V."/>
            <person name="Schluter A."/>
            <person name="Liebl W."/>
        </authorList>
    </citation>
    <scope>NUCLEOTIDE SEQUENCE [LARGE SCALE GENOMIC DNA]</scope>
    <source>
        <strain evidence="10">SR1</strain>
    </source>
</reference>
<dbReference type="PROSITE" id="PS00138">
    <property type="entry name" value="SUBTILASE_SER"/>
    <property type="match status" value="1"/>
</dbReference>
<proteinExistence type="inferred from homology"/>
<evidence type="ECO:0000256" key="1">
    <source>
        <dbReference type="ARBA" id="ARBA00011073"/>
    </source>
</evidence>
<dbReference type="CDD" id="cd14256">
    <property type="entry name" value="Dockerin_I"/>
    <property type="match status" value="1"/>
</dbReference>
<keyword evidence="7" id="KW-0732">Signal</keyword>
<dbReference type="GO" id="GO:0000272">
    <property type="term" value="P:polysaccharide catabolic process"/>
    <property type="evidence" value="ECO:0007669"/>
    <property type="project" value="InterPro"/>
</dbReference>
<keyword evidence="4 5" id="KW-0720">Serine protease</keyword>
<feature type="active site" description="Charge relay system" evidence="5">
    <location>
        <position position="251"/>
    </location>
</feature>
<feature type="domain" description="Dockerin" evidence="8">
    <location>
        <begin position="466"/>
        <end position="536"/>
    </location>
</feature>
<dbReference type="PROSITE" id="PS51892">
    <property type="entry name" value="SUBTILASE"/>
    <property type="match status" value="1"/>
</dbReference>
<dbReference type="SUPFAM" id="SSF52743">
    <property type="entry name" value="Subtilisin-like"/>
    <property type="match status" value="1"/>
</dbReference>
<dbReference type="Proteomes" id="UP000233534">
    <property type="component" value="Chromosome"/>
</dbReference>
<dbReference type="PROSITE" id="PS00018">
    <property type="entry name" value="EF_HAND_1"/>
    <property type="match status" value="1"/>
</dbReference>
<feature type="active site" description="Charge relay system" evidence="5">
    <location>
        <position position="218"/>
    </location>
</feature>
<dbReference type="KEGG" id="hsc:HVS_07860"/>
<dbReference type="InterPro" id="IPR002105">
    <property type="entry name" value="Dockerin_1_rpt"/>
</dbReference>
<dbReference type="PRINTS" id="PR00723">
    <property type="entry name" value="SUBTILISIN"/>
</dbReference>
<evidence type="ECO:0000256" key="4">
    <source>
        <dbReference type="ARBA" id="ARBA00022825"/>
    </source>
</evidence>
<dbReference type="InterPro" id="IPR015500">
    <property type="entry name" value="Peptidase_S8_subtilisin-rel"/>
</dbReference>
<evidence type="ECO:0000256" key="3">
    <source>
        <dbReference type="ARBA" id="ARBA00022801"/>
    </source>
</evidence>
<dbReference type="Gene3D" id="1.10.1330.10">
    <property type="entry name" value="Dockerin domain"/>
    <property type="match status" value="1"/>
</dbReference>
<gene>
    <name evidence="9" type="ORF">HVS_07860</name>
</gene>
<dbReference type="EC" id="3.4.21.-" evidence="9"/>
<feature type="active site" description="Charge relay system" evidence="5">
    <location>
        <position position="401"/>
    </location>
</feature>
<dbReference type="PROSITE" id="PS00137">
    <property type="entry name" value="SUBTILASE_HIS"/>
    <property type="match status" value="1"/>
</dbReference>